<evidence type="ECO:0000256" key="1">
    <source>
        <dbReference type="ARBA" id="ARBA00008777"/>
    </source>
</evidence>
<dbReference type="Pfam" id="PF01196">
    <property type="entry name" value="Ribosomal_L17"/>
    <property type="match status" value="1"/>
</dbReference>
<dbReference type="SUPFAM" id="SSF64263">
    <property type="entry name" value="Prokaryotic ribosomal protein L17"/>
    <property type="match status" value="1"/>
</dbReference>
<evidence type="ECO:0000313" key="7">
    <source>
        <dbReference type="EMBL" id="RYC73775.1"/>
    </source>
</evidence>
<dbReference type="EMBL" id="PRLL01000004">
    <property type="protein sequence ID" value="RYC73775.1"/>
    <property type="molecule type" value="Genomic_DNA"/>
</dbReference>
<dbReference type="PROSITE" id="PS01167">
    <property type="entry name" value="RIBOSOMAL_L17"/>
    <property type="match status" value="1"/>
</dbReference>
<keyword evidence="8" id="KW-1185">Reference proteome</keyword>
<sequence length="128" mass="14597">MHRHGYKGRKFGRETDQRRALLRGLMCSLIKYQAITVTLARAKEMRRGTEKLVTIAKKGGLANRRLLISRLDNLEAADLLMDVIAPQIKRNSGYLRIERTGFRKGDHAEMATISFVDSIDLDLKKEAK</sequence>
<protein>
    <recommendedName>
        <fullName evidence="4 6">50S ribosomal protein L17</fullName>
    </recommendedName>
</protein>
<dbReference type="NCBIfam" id="TIGR00059">
    <property type="entry name" value="L17"/>
    <property type="match status" value="1"/>
</dbReference>
<organism evidence="7 8">
    <name type="scientific">Candidatus Nanosyncoccus nanoralicus</name>
    <dbReference type="NCBI Taxonomy" id="2171996"/>
    <lineage>
        <taxon>Bacteria</taxon>
        <taxon>Candidatus Saccharimonadota</taxon>
        <taxon>Candidatus Nanosyncoccalia</taxon>
        <taxon>Candidatus Nanosyncoccales</taxon>
        <taxon>Candidatus Nanosyncoccaceae</taxon>
        <taxon>Candidatus Nanosyncoccus</taxon>
    </lineage>
</organism>
<evidence type="ECO:0000256" key="2">
    <source>
        <dbReference type="ARBA" id="ARBA00022980"/>
    </source>
</evidence>
<dbReference type="InterPro" id="IPR000456">
    <property type="entry name" value="Ribosomal_bL17"/>
</dbReference>
<evidence type="ECO:0000313" key="8">
    <source>
        <dbReference type="Proteomes" id="UP001191004"/>
    </source>
</evidence>
<evidence type="ECO:0000256" key="5">
    <source>
        <dbReference type="RuleBase" id="RU000660"/>
    </source>
</evidence>
<reference evidence="7 8" key="1">
    <citation type="journal article" date="2018" name="bioRxiv">
        <title>Evidence of independent acquisition and adaption of ultra-small bacteria to human hosts across the highly diverse yet reduced genomes of the phylum Saccharibacteria.</title>
        <authorList>
            <person name="McLean J.S."/>
            <person name="Bor B."/>
            <person name="To T.T."/>
            <person name="Liu Q."/>
            <person name="Kearns K.A."/>
            <person name="Solden L.M."/>
            <person name="Wrighton K.C."/>
            <person name="He X."/>
            <person name="Shi W."/>
        </authorList>
    </citation>
    <scope>NUCLEOTIDE SEQUENCE [LARGE SCALE GENOMIC DNA]</scope>
    <source>
        <strain evidence="7 8">TM7_KMM_G3_1_HOT_351</strain>
    </source>
</reference>
<gene>
    <name evidence="7" type="primary">rplQ</name>
    <name evidence="7" type="ORF">G3KMM_00232</name>
</gene>
<evidence type="ECO:0000256" key="4">
    <source>
        <dbReference type="ARBA" id="ARBA00035494"/>
    </source>
</evidence>
<dbReference type="PANTHER" id="PTHR14413:SF16">
    <property type="entry name" value="LARGE RIBOSOMAL SUBUNIT PROTEIN BL17M"/>
    <property type="match status" value="1"/>
</dbReference>
<reference evidence="7 8" key="2">
    <citation type="journal article" date="2020" name="Cell Rep.">
        <title>Acquisition and Adaptation of Ultra-small Parasitic Reduced Genome Bacteria to Mammalian Hosts.</title>
        <authorList>
            <person name="McLean J.S."/>
            <person name="Bor B."/>
            <person name="Kerns K.A."/>
            <person name="Liu Q."/>
            <person name="To T.T."/>
            <person name="Solden L."/>
            <person name="Hendrickson E.L."/>
            <person name="Wrighton K."/>
            <person name="Shi W."/>
            <person name="He X."/>
        </authorList>
    </citation>
    <scope>NUCLEOTIDE SEQUENCE [LARGE SCALE GENOMIC DNA]</scope>
    <source>
        <strain evidence="7 8">TM7_KMM_G3_1_HOT_351</strain>
    </source>
</reference>
<dbReference type="Proteomes" id="UP001191004">
    <property type="component" value="Unassembled WGS sequence"/>
</dbReference>
<comment type="similarity">
    <text evidence="1 5">Belongs to the bacterial ribosomal protein bL17 family.</text>
</comment>
<name>A0ABY0FLZ5_9BACT</name>
<evidence type="ECO:0000256" key="6">
    <source>
        <dbReference type="RuleBase" id="RU000661"/>
    </source>
</evidence>
<keyword evidence="3 5" id="KW-0687">Ribonucleoprotein</keyword>
<comment type="caution">
    <text evidence="7">The sequence shown here is derived from an EMBL/GenBank/DDBJ whole genome shotgun (WGS) entry which is preliminary data.</text>
</comment>
<dbReference type="InterPro" id="IPR047859">
    <property type="entry name" value="Ribosomal_bL17_CS"/>
</dbReference>
<dbReference type="RefSeq" id="WP_129604392.1">
    <property type="nucleotide sequence ID" value="NZ_PRLL01000004.1"/>
</dbReference>
<dbReference type="Gene3D" id="3.90.1030.10">
    <property type="entry name" value="Ribosomal protein L17"/>
    <property type="match status" value="1"/>
</dbReference>
<evidence type="ECO:0000256" key="3">
    <source>
        <dbReference type="ARBA" id="ARBA00023274"/>
    </source>
</evidence>
<accession>A0ABY0FLZ5</accession>
<proteinExistence type="inferred from homology"/>
<dbReference type="InterPro" id="IPR036373">
    <property type="entry name" value="Ribosomal_bL17_sf"/>
</dbReference>
<dbReference type="GO" id="GO:0005840">
    <property type="term" value="C:ribosome"/>
    <property type="evidence" value="ECO:0007669"/>
    <property type="project" value="UniProtKB-KW"/>
</dbReference>
<dbReference type="PANTHER" id="PTHR14413">
    <property type="entry name" value="RIBOSOMAL PROTEIN L17"/>
    <property type="match status" value="1"/>
</dbReference>
<keyword evidence="2 5" id="KW-0689">Ribosomal protein</keyword>